<accession>A0A4Y6E913</accession>
<keyword evidence="2" id="KW-1185">Reference proteome</keyword>
<protein>
    <submittedName>
        <fullName evidence="1">Uncharacterized protein</fullName>
    </submittedName>
</protein>
<evidence type="ECO:0000313" key="1">
    <source>
        <dbReference type="EMBL" id="QDF14244.1"/>
    </source>
</evidence>
<gene>
    <name evidence="1" type="primary">71</name>
    <name evidence="1" type="ORF">SEA_IAMGROOT_71</name>
</gene>
<dbReference type="EMBL" id="MK880124">
    <property type="protein sequence ID" value="QDF14244.1"/>
    <property type="molecule type" value="Genomic_DNA"/>
</dbReference>
<dbReference type="Proteomes" id="UP000317085">
    <property type="component" value="Segment"/>
</dbReference>
<reference evidence="2" key="1">
    <citation type="submission" date="2019-05" db="EMBL/GenBank/DDBJ databases">
        <authorList>
            <person name="Matney K."/>
            <person name="Lacafta O."/>
            <person name="Ahmed J."/>
            <person name="Anderson S."/>
            <person name="Assadpour T."/>
            <person name="Espinosa K."/>
            <person name="Gadsden T."/>
            <person name="Graham A."/>
            <person name="Hajjar W."/>
            <person name="Howard T."/>
            <person name="Matsen K."/>
            <person name="Osu J."/>
            <person name="Rup E."/>
            <person name="Sang H."/>
            <person name="Wadi S."/>
            <person name="McNeal J."/>
            <person name="Temple L."/>
        </authorList>
    </citation>
    <scope>NUCLEOTIDE SEQUENCE [LARGE SCALE GENOMIC DNA]</scope>
</reference>
<proteinExistence type="predicted"/>
<name>A0A4Y6E913_9CAUD</name>
<sequence>MNSAADTTTVHLITVKGEDVVVKPLSTKGTNTLIAYIKGGRVATRWIASSRIRVRD</sequence>
<organism evidence="1 2">
    <name type="scientific">Microbacterium phage IAmGroot</name>
    <dbReference type="NCBI Taxonomy" id="2588486"/>
    <lineage>
        <taxon>Viruses</taxon>
        <taxon>Duplodnaviria</taxon>
        <taxon>Heunggongvirae</taxon>
        <taxon>Uroviricota</taxon>
        <taxon>Caudoviricetes</taxon>
        <taxon>Casidaviridae</taxon>
        <taxon>Gardenstatevirus</taxon>
        <taxon>Gardenstatevirus iamgroot</taxon>
    </lineage>
</organism>
<evidence type="ECO:0000313" key="2">
    <source>
        <dbReference type="Proteomes" id="UP000317085"/>
    </source>
</evidence>